<dbReference type="OrthoDB" id="8481372at2"/>
<dbReference type="AlphaFoldDB" id="A0A133XSC7"/>
<protein>
    <submittedName>
        <fullName evidence="3">Uncharacterized protein</fullName>
    </submittedName>
</protein>
<proteinExistence type="predicted"/>
<gene>
    <name evidence="3" type="ORF">HMPREF3192_01070</name>
</gene>
<accession>A0A133XSC7</accession>
<evidence type="ECO:0000313" key="3">
    <source>
        <dbReference type="EMBL" id="KXB33841.1"/>
    </source>
</evidence>
<dbReference type="Proteomes" id="UP000070675">
    <property type="component" value="Unassembled WGS sequence"/>
</dbReference>
<dbReference type="STRING" id="1393034.HMPREF3192_01070"/>
<reference evidence="4" key="1">
    <citation type="submission" date="2016-01" db="EMBL/GenBank/DDBJ databases">
        <authorList>
            <person name="Mitreva M."/>
            <person name="Pepin K.H."/>
            <person name="Mihindukulasuriya K.A."/>
            <person name="Fulton R."/>
            <person name="Fronick C."/>
            <person name="O'Laughlin M."/>
            <person name="Miner T."/>
            <person name="Herter B."/>
            <person name="Rosa B.A."/>
            <person name="Cordes M."/>
            <person name="Tomlinson C."/>
            <person name="Wollam A."/>
            <person name="Palsikar V.B."/>
            <person name="Mardis E.R."/>
            <person name="Wilson R.K."/>
        </authorList>
    </citation>
    <scope>NUCLEOTIDE SEQUENCE [LARGE SCALE GENOMIC DNA]</scope>
    <source>
        <strain evidence="4">DNF00019</strain>
    </source>
</reference>
<dbReference type="NCBIfam" id="NF001589">
    <property type="entry name" value="PRK00392.8-6"/>
    <property type="match status" value="1"/>
</dbReference>
<dbReference type="Gene3D" id="3.90.940.10">
    <property type="match status" value="1"/>
</dbReference>
<name>A0A133XSC7_9ACTN</name>
<dbReference type="InterPro" id="IPR036161">
    <property type="entry name" value="RPB6/omega-like_sf"/>
</dbReference>
<dbReference type="GO" id="GO:0000428">
    <property type="term" value="C:DNA-directed RNA polymerase complex"/>
    <property type="evidence" value="ECO:0007669"/>
    <property type="project" value="UniProtKB-KW"/>
</dbReference>
<evidence type="ECO:0000256" key="1">
    <source>
        <dbReference type="ARBA" id="ARBA00022478"/>
    </source>
</evidence>
<dbReference type="RefSeq" id="WP_066305872.1">
    <property type="nucleotide sequence ID" value="NZ_KQ959507.1"/>
</dbReference>
<evidence type="ECO:0000256" key="2">
    <source>
        <dbReference type="ARBA" id="ARBA00023163"/>
    </source>
</evidence>
<dbReference type="SUPFAM" id="SSF63562">
    <property type="entry name" value="RPB6/omega subunit-like"/>
    <property type="match status" value="1"/>
</dbReference>
<keyword evidence="4" id="KW-1185">Reference proteome</keyword>
<dbReference type="GO" id="GO:0003677">
    <property type="term" value="F:DNA binding"/>
    <property type="evidence" value="ECO:0007669"/>
    <property type="project" value="InterPro"/>
</dbReference>
<keyword evidence="1" id="KW-0240">DNA-directed RNA polymerase</keyword>
<dbReference type="GO" id="GO:0003899">
    <property type="term" value="F:DNA-directed RNA polymerase activity"/>
    <property type="evidence" value="ECO:0007669"/>
    <property type="project" value="InterPro"/>
</dbReference>
<organism evidence="3 4">
    <name type="scientific">Atopobium deltae</name>
    <dbReference type="NCBI Taxonomy" id="1393034"/>
    <lineage>
        <taxon>Bacteria</taxon>
        <taxon>Bacillati</taxon>
        <taxon>Actinomycetota</taxon>
        <taxon>Coriobacteriia</taxon>
        <taxon>Coriobacteriales</taxon>
        <taxon>Atopobiaceae</taxon>
        <taxon>Atopobium</taxon>
    </lineage>
</organism>
<comment type="caution">
    <text evidence="3">The sequence shown here is derived from an EMBL/GenBank/DDBJ whole genome shotgun (WGS) entry which is preliminary data.</text>
</comment>
<dbReference type="GO" id="GO:0006351">
    <property type="term" value="P:DNA-templated transcription"/>
    <property type="evidence" value="ECO:0007669"/>
    <property type="project" value="InterPro"/>
</dbReference>
<keyword evidence="2" id="KW-0804">Transcription</keyword>
<sequence length="97" mass="10647">MSVIQPQINLLLEKTEHNPFLLCSIAAKRACDINDMLRGQHQRVAAVRDIDDITTLASGKDSIGIAMDEVADGSLSFVKEAFDEDIKAANSKFDIIE</sequence>
<evidence type="ECO:0000313" key="4">
    <source>
        <dbReference type="Proteomes" id="UP000070675"/>
    </source>
</evidence>
<dbReference type="PATRIC" id="fig|1393034.3.peg.1038"/>
<dbReference type="EMBL" id="LSCR01000029">
    <property type="protein sequence ID" value="KXB33841.1"/>
    <property type="molecule type" value="Genomic_DNA"/>
</dbReference>